<gene>
    <name evidence="1" type="ORF">BDV27DRAFT_158507</name>
</gene>
<protein>
    <submittedName>
        <fullName evidence="1">Uncharacterized protein</fullName>
    </submittedName>
</protein>
<organism evidence="1 2">
    <name type="scientific">Aspergillus caelatus</name>
    <dbReference type="NCBI Taxonomy" id="61420"/>
    <lineage>
        <taxon>Eukaryota</taxon>
        <taxon>Fungi</taxon>
        <taxon>Dikarya</taxon>
        <taxon>Ascomycota</taxon>
        <taxon>Pezizomycotina</taxon>
        <taxon>Eurotiomycetes</taxon>
        <taxon>Eurotiomycetidae</taxon>
        <taxon>Eurotiales</taxon>
        <taxon>Aspergillaceae</taxon>
        <taxon>Aspergillus</taxon>
        <taxon>Aspergillus subgen. Circumdati</taxon>
    </lineage>
</organism>
<dbReference type="Proteomes" id="UP000326268">
    <property type="component" value="Unassembled WGS sequence"/>
</dbReference>
<dbReference type="PANTHER" id="PTHR32487:SF0">
    <property type="entry name" value="3-OXO-DELTA(4,5)-STEROID 5-BETA-REDUCTASE"/>
    <property type="match status" value="1"/>
</dbReference>
<accession>A0A5N7A2R5</accession>
<dbReference type="Gene3D" id="3.40.50.720">
    <property type="entry name" value="NAD(P)-binding Rossmann-like Domain"/>
    <property type="match status" value="1"/>
</dbReference>
<keyword evidence="2" id="KW-1185">Reference proteome</keyword>
<name>A0A5N7A2R5_9EURO</name>
<dbReference type="AlphaFoldDB" id="A0A5N7A2R5"/>
<dbReference type="GeneID" id="43657144"/>
<evidence type="ECO:0000313" key="2">
    <source>
        <dbReference type="Proteomes" id="UP000326268"/>
    </source>
</evidence>
<dbReference type="OrthoDB" id="1731983at2759"/>
<dbReference type="EMBL" id="ML737668">
    <property type="protein sequence ID" value="KAE8363728.1"/>
    <property type="molecule type" value="Genomic_DNA"/>
</dbReference>
<sequence length="107" mass="12267">MGIKGDPVVSRVPALQLPVDPQKWAKRTAVKEAWAMLRDKYSLGQAAWDKATWDFLTFVLGREWGRVASMSKARKLGWTGYEDTWEAFEWTFRILEQGGIIPPVEQL</sequence>
<dbReference type="PANTHER" id="PTHR32487">
    <property type="entry name" value="3-OXO-DELTA(4,5)-STEROID 5-BETA-REDUCTASE"/>
    <property type="match status" value="1"/>
</dbReference>
<proteinExistence type="predicted"/>
<evidence type="ECO:0000313" key="1">
    <source>
        <dbReference type="EMBL" id="KAE8363728.1"/>
    </source>
</evidence>
<dbReference type="RefSeq" id="XP_031926809.1">
    <property type="nucleotide sequence ID" value="XM_032072698.1"/>
</dbReference>
<reference evidence="1 2" key="1">
    <citation type="submission" date="2019-04" db="EMBL/GenBank/DDBJ databases">
        <title>Friends and foes A comparative genomics studyof 23 Aspergillus species from section Flavi.</title>
        <authorList>
            <consortium name="DOE Joint Genome Institute"/>
            <person name="Kjaerbolling I."/>
            <person name="Vesth T."/>
            <person name="Frisvad J.C."/>
            <person name="Nybo J.L."/>
            <person name="Theobald S."/>
            <person name="Kildgaard S."/>
            <person name="Isbrandt T."/>
            <person name="Kuo A."/>
            <person name="Sato A."/>
            <person name="Lyhne E.K."/>
            <person name="Kogle M.E."/>
            <person name="Wiebenga A."/>
            <person name="Kun R.S."/>
            <person name="Lubbers R.J."/>
            <person name="Makela M.R."/>
            <person name="Barry K."/>
            <person name="Chovatia M."/>
            <person name="Clum A."/>
            <person name="Daum C."/>
            <person name="Haridas S."/>
            <person name="He G."/>
            <person name="LaButti K."/>
            <person name="Lipzen A."/>
            <person name="Mondo S."/>
            <person name="Riley R."/>
            <person name="Salamov A."/>
            <person name="Simmons B.A."/>
            <person name="Magnuson J.K."/>
            <person name="Henrissat B."/>
            <person name="Mortensen U.H."/>
            <person name="Larsen T.O."/>
            <person name="Devries R.P."/>
            <person name="Grigoriev I.V."/>
            <person name="Machida M."/>
            <person name="Baker S.E."/>
            <person name="Andersen M.R."/>
        </authorList>
    </citation>
    <scope>NUCLEOTIDE SEQUENCE [LARGE SCALE GENOMIC DNA]</scope>
    <source>
        <strain evidence="1 2">CBS 763.97</strain>
    </source>
</reference>